<sequence length="164" mass="18767">MRIEQIIKVSYCWAKQHSSIHSEALVMGTQQTSGSAESGVIYDEKRTWVLGYNRFLGKCSVIVAELWSILDGKLILQKQGYDKVIIQFDNLEIVIAISDRKLEGSTSNLIKRIQQILAKEEKWLLRYVPNEDNKFVYALAKMAPSNDEEVLMFDETPIEIQGIL</sequence>
<evidence type="ECO:0000313" key="3">
    <source>
        <dbReference type="Proteomes" id="UP000593575"/>
    </source>
</evidence>
<dbReference type="GO" id="GO:0003676">
    <property type="term" value="F:nucleic acid binding"/>
    <property type="evidence" value="ECO:0007669"/>
    <property type="project" value="InterPro"/>
</dbReference>
<protein>
    <recommendedName>
        <fullName evidence="1">RNase H type-1 domain-containing protein</fullName>
    </recommendedName>
</protein>
<dbReference type="Gene3D" id="3.30.420.10">
    <property type="entry name" value="Ribonuclease H-like superfamily/Ribonuclease H"/>
    <property type="match status" value="1"/>
</dbReference>
<dbReference type="PANTHER" id="PTHR47723:SF19">
    <property type="entry name" value="POLYNUCLEOTIDYL TRANSFERASE, RIBONUCLEASE H-LIKE SUPERFAMILY PROTEIN"/>
    <property type="match status" value="1"/>
</dbReference>
<dbReference type="CDD" id="cd06222">
    <property type="entry name" value="RNase_H_like"/>
    <property type="match status" value="1"/>
</dbReference>
<accession>A0A7J9K1J2</accession>
<name>A0A7J9K1J2_9ROSI</name>
<evidence type="ECO:0000259" key="1">
    <source>
        <dbReference type="Pfam" id="PF13456"/>
    </source>
</evidence>
<dbReference type="PANTHER" id="PTHR47723">
    <property type="entry name" value="OS05G0353850 PROTEIN"/>
    <property type="match status" value="1"/>
</dbReference>
<reference evidence="2 3" key="1">
    <citation type="journal article" date="2019" name="Genome Biol. Evol.">
        <title>Insights into the evolution of the New World diploid cottons (Gossypium, subgenus Houzingenia) based on genome sequencing.</title>
        <authorList>
            <person name="Grover C.E."/>
            <person name="Arick M.A. 2nd"/>
            <person name="Thrash A."/>
            <person name="Conover J.L."/>
            <person name="Sanders W.S."/>
            <person name="Peterson D.G."/>
            <person name="Frelichowski J.E."/>
            <person name="Scheffler J.A."/>
            <person name="Scheffler B.E."/>
            <person name="Wendel J.F."/>
        </authorList>
    </citation>
    <scope>NUCLEOTIDE SEQUENCE [LARGE SCALE GENOMIC DNA]</scope>
    <source>
        <strain evidence="2">6</strain>
        <tissue evidence="2">Leaf</tissue>
    </source>
</reference>
<feature type="domain" description="RNase H type-1" evidence="1">
    <location>
        <begin position="30"/>
        <end position="143"/>
    </location>
</feature>
<dbReference type="Proteomes" id="UP000593575">
    <property type="component" value="Unassembled WGS sequence"/>
</dbReference>
<evidence type="ECO:0000313" key="2">
    <source>
        <dbReference type="EMBL" id="MBA0840320.1"/>
    </source>
</evidence>
<keyword evidence="3" id="KW-1185">Reference proteome</keyword>
<dbReference type="InterPro" id="IPR053151">
    <property type="entry name" value="RNase_H-like"/>
</dbReference>
<dbReference type="InterPro" id="IPR036397">
    <property type="entry name" value="RNaseH_sf"/>
</dbReference>
<dbReference type="InterPro" id="IPR044730">
    <property type="entry name" value="RNase_H-like_dom_plant"/>
</dbReference>
<dbReference type="GO" id="GO:0004523">
    <property type="term" value="F:RNA-DNA hybrid ribonuclease activity"/>
    <property type="evidence" value="ECO:0007669"/>
    <property type="project" value="InterPro"/>
</dbReference>
<proteinExistence type="predicted"/>
<dbReference type="AlphaFoldDB" id="A0A7J9K1J2"/>
<dbReference type="InterPro" id="IPR002156">
    <property type="entry name" value="RNaseH_domain"/>
</dbReference>
<dbReference type="EMBL" id="JABFAE010000011">
    <property type="protein sequence ID" value="MBA0840320.1"/>
    <property type="molecule type" value="Genomic_DNA"/>
</dbReference>
<dbReference type="Pfam" id="PF13456">
    <property type="entry name" value="RVT_3"/>
    <property type="match status" value="1"/>
</dbReference>
<comment type="caution">
    <text evidence="2">The sequence shown here is derived from an EMBL/GenBank/DDBJ whole genome shotgun (WGS) entry which is preliminary data.</text>
</comment>
<gene>
    <name evidence="2" type="ORF">Goarm_002910</name>
</gene>
<organism evidence="2 3">
    <name type="scientific">Gossypium armourianum</name>
    <dbReference type="NCBI Taxonomy" id="34283"/>
    <lineage>
        <taxon>Eukaryota</taxon>
        <taxon>Viridiplantae</taxon>
        <taxon>Streptophyta</taxon>
        <taxon>Embryophyta</taxon>
        <taxon>Tracheophyta</taxon>
        <taxon>Spermatophyta</taxon>
        <taxon>Magnoliopsida</taxon>
        <taxon>eudicotyledons</taxon>
        <taxon>Gunneridae</taxon>
        <taxon>Pentapetalae</taxon>
        <taxon>rosids</taxon>
        <taxon>malvids</taxon>
        <taxon>Malvales</taxon>
        <taxon>Malvaceae</taxon>
        <taxon>Malvoideae</taxon>
        <taxon>Gossypium</taxon>
    </lineage>
</organism>